<keyword evidence="1" id="KW-0479">Metal-binding</keyword>
<dbReference type="PANTHER" id="PTHR46112:SF3">
    <property type="entry name" value="AMINOPEPTIDASE YPDF"/>
    <property type="match status" value="1"/>
</dbReference>
<evidence type="ECO:0000259" key="4">
    <source>
        <dbReference type="Pfam" id="PF01321"/>
    </source>
</evidence>
<dbReference type="AlphaFoldDB" id="A0A7G7VHY7"/>
<dbReference type="RefSeq" id="WP_185979863.1">
    <property type="nucleotide sequence ID" value="NZ_CP060204.1"/>
</dbReference>
<keyword evidence="5" id="KW-0031">Aminopeptidase</keyword>
<reference evidence="5 6" key="1">
    <citation type="submission" date="2020-07" db="EMBL/GenBank/DDBJ databases">
        <title>Complete genome and description of Selenomonas timonensis sp. nov., a new bacterium isolated from a gingivitis subject.</title>
        <authorList>
            <person name="Antezack A."/>
        </authorList>
    </citation>
    <scope>NUCLEOTIDE SEQUENCE [LARGE SCALE GENOMIC DNA]</scope>
    <source>
        <strain evidence="5 6">Marseille-Q3039</strain>
    </source>
</reference>
<evidence type="ECO:0000313" key="5">
    <source>
        <dbReference type="EMBL" id="QNH53730.1"/>
    </source>
</evidence>
<feature type="domain" description="Creatinase N-terminal" evidence="4">
    <location>
        <begin position="6"/>
        <end position="118"/>
    </location>
</feature>
<dbReference type="SUPFAM" id="SSF53092">
    <property type="entry name" value="Creatinase/prolidase N-terminal domain"/>
    <property type="match status" value="1"/>
</dbReference>
<dbReference type="Gene3D" id="3.40.350.10">
    <property type="entry name" value="Creatinase/prolidase N-terminal domain"/>
    <property type="match status" value="1"/>
</dbReference>
<dbReference type="InterPro" id="IPR001131">
    <property type="entry name" value="Peptidase_M24B_aminopep-P_CS"/>
</dbReference>
<dbReference type="SUPFAM" id="SSF55920">
    <property type="entry name" value="Creatinase/aminopeptidase"/>
    <property type="match status" value="1"/>
</dbReference>
<dbReference type="InterPro" id="IPR000587">
    <property type="entry name" value="Creatinase_N"/>
</dbReference>
<evidence type="ECO:0000259" key="3">
    <source>
        <dbReference type="Pfam" id="PF00557"/>
    </source>
</evidence>
<dbReference type="PROSITE" id="PS00491">
    <property type="entry name" value="PROLINE_PEPTIDASE"/>
    <property type="match status" value="1"/>
</dbReference>
<dbReference type="InterPro" id="IPR000994">
    <property type="entry name" value="Pept_M24"/>
</dbReference>
<feature type="domain" description="Peptidase M24" evidence="3">
    <location>
        <begin position="138"/>
        <end position="339"/>
    </location>
</feature>
<dbReference type="PANTHER" id="PTHR46112">
    <property type="entry name" value="AMINOPEPTIDASE"/>
    <property type="match status" value="1"/>
</dbReference>
<dbReference type="Pfam" id="PF00557">
    <property type="entry name" value="Peptidase_M24"/>
    <property type="match status" value="1"/>
</dbReference>
<keyword evidence="6" id="KW-1185">Reference proteome</keyword>
<accession>A0A7G7VHY7</accession>
<organism evidence="5 6">
    <name type="scientific">Selenomonas timonae</name>
    <dbReference type="NCBI Taxonomy" id="2754044"/>
    <lineage>
        <taxon>Bacteria</taxon>
        <taxon>Bacillati</taxon>
        <taxon>Bacillota</taxon>
        <taxon>Negativicutes</taxon>
        <taxon>Selenomonadales</taxon>
        <taxon>Selenomonadaceae</taxon>
        <taxon>Selenomonas</taxon>
    </lineage>
</organism>
<dbReference type="Pfam" id="PF01321">
    <property type="entry name" value="Creatinase_N"/>
    <property type="match status" value="1"/>
</dbReference>
<dbReference type="CDD" id="cd01092">
    <property type="entry name" value="APP-like"/>
    <property type="match status" value="1"/>
</dbReference>
<evidence type="ECO:0000256" key="1">
    <source>
        <dbReference type="ARBA" id="ARBA00022723"/>
    </source>
</evidence>
<evidence type="ECO:0000313" key="6">
    <source>
        <dbReference type="Proteomes" id="UP000515480"/>
    </source>
</evidence>
<dbReference type="InterPro" id="IPR050659">
    <property type="entry name" value="Peptidase_M24B"/>
</dbReference>
<dbReference type="InterPro" id="IPR029149">
    <property type="entry name" value="Creatin/AminoP/Spt16_N"/>
</dbReference>
<dbReference type="GO" id="GO:0046872">
    <property type="term" value="F:metal ion binding"/>
    <property type="evidence" value="ECO:0007669"/>
    <property type="project" value="UniProtKB-KW"/>
</dbReference>
<dbReference type="EMBL" id="CP060204">
    <property type="protein sequence ID" value="QNH53730.1"/>
    <property type="molecule type" value="Genomic_DNA"/>
</dbReference>
<name>A0A7G7VHY7_9FIRM</name>
<dbReference type="InterPro" id="IPR001714">
    <property type="entry name" value="Pept_M24_MAP"/>
</dbReference>
<sequence>MNIEDRIARLRALLTEQVVDAALITKEGNVHYFSGFRGDSTALLVTPERLILVTDSRYTEQAAAEAPDYEIVEQRDGLYRKVAELATDAGVVSLGFEGNALVYDTVVKLRELLGEVSCDTALNLDPLRQVKDADEIGLIRRACRIADEGFAHILSYIQPGMTEMEVAAELEHFMRRAGSERPAFQTIIASGVRGSLPHGTASDKVIVRGELVTMDFGAVCGGYHSDITRTVCVGRADARPRELYDAVLTAQKRALAALRPGVTGVEVDRIARESLAEKELNQYFGHGLGHSLGLEIHEEPRLSKAGTTVLQENMLVTDEPGVYIPGWGGIRIEDTVLITRDGAEPLTHAPKEFIEICQ</sequence>
<dbReference type="InterPro" id="IPR036005">
    <property type="entry name" value="Creatinase/aminopeptidase-like"/>
</dbReference>
<dbReference type="GO" id="GO:0008235">
    <property type="term" value="F:metalloexopeptidase activity"/>
    <property type="evidence" value="ECO:0007669"/>
    <property type="project" value="UniProtKB-ARBA"/>
</dbReference>
<dbReference type="GO" id="GO:0004177">
    <property type="term" value="F:aminopeptidase activity"/>
    <property type="evidence" value="ECO:0007669"/>
    <property type="project" value="UniProtKB-KW"/>
</dbReference>
<dbReference type="Gene3D" id="3.90.230.10">
    <property type="entry name" value="Creatinase/methionine aminopeptidase superfamily"/>
    <property type="match status" value="1"/>
</dbReference>
<dbReference type="KEGG" id="stim:H1B31_07490"/>
<keyword evidence="5" id="KW-0645">Protease</keyword>
<proteinExistence type="predicted"/>
<keyword evidence="2" id="KW-0378">Hydrolase</keyword>
<dbReference type="PRINTS" id="PR00599">
    <property type="entry name" value="MAPEPTIDASE"/>
</dbReference>
<evidence type="ECO:0000256" key="2">
    <source>
        <dbReference type="ARBA" id="ARBA00022801"/>
    </source>
</evidence>
<protein>
    <submittedName>
        <fullName evidence="5">Aminopeptidase P family protein</fullName>
    </submittedName>
</protein>
<gene>
    <name evidence="5" type="ORF">H1B31_07490</name>
</gene>
<dbReference type="Proteomes" id="UP000515480">
    <property type="component" value="Chromosome"/>
</dbReference>